<dbReference type="EMBL" id="BK015853">
    <property type="protein sequence ID" value="DAD69668.1"/>
    <property type="molecule type" value="Genomic_DNA"/>
</dbReference>
<accession>A0A8S5LI05</accession>
<sequence>MNYSNHCTYSFRCDRKAGRCNGQVKAGECWGYRSL</sequence>
<name>A0A8S5LI05_9CAUD</name>
<organism evidence="1">
    <name type="scientific">Siphoviridae sp. ctlHU7</name>
    <dbReference type="NCBI Taxonomy" id="2827588"/>
    <lineage>
        <taxon>Viruses</taxon>
        <taxon>Duplodnaviria</taxon>
        <taxon>Heunggongvirae</taxon>
        <taxon>Uroviricota</taxon>
        <taxon>Caudoviricetes</taxon>
    </lineage>
</organism>
<evidence type="ECO:0000313" key="1">
    <source>
        <dbReference type="EMBL" id="DAD69668.1"/>
    </source>
</evidence>
<reference evidence="1" key="1">
    <citation type="journal article" date="2021" name="Proc. Natl. Acad. Sci. U.S.A.">
        <title>A Catalog of Tens of Thousands of Viruses from Human Metagenomes Reveals Hidden Associations with Chronic Diseases.</title>
        <authorList>
            <person name="Tisza M.J."/>
            <person name="Buck C.B."/>
        </authorList>
    </citation>
    <scope>NUCLEOTIDE SEQUENCE</scope>
    <source>
        <strain evidence="1">CtlHU7</strain>
    </source>
</reference>
<protein>
    <submittedName>
        <fullName evidence="1">Uncharacterized protein</fullName>
    </submittedName>
</protein>
<proteinExistence type="predicted"/>